<evidence type="ECO:0000313" key="2">
    <source>
        <dbReference type="Proteomes" id="UP001271007"/>
    </source>
</evidence>
<dbReference type="EMBL" id="JAWDJX010000020">
    <property type="protein sequence ID" value="KAK3052579.1"/>
    <property type="molecule type" value="Genomic_DNA"/>
</dbReference>
<proteinExistence type="predicted"/>
<keyword evidence="2" id="KW-1185">Reference proteome</keyword>
<comment type="caution">
    <text evidence="1">The sequence shown here is derived from an EMBL/GenBank/DDBJ whole genome shotgun (WGS) entry which is preliminary data.</text>
</comment>
<sequence length="148" mass="16048">MDLSSLGKALPSVEVSVTVTTPPTKTQPQTKATIILQMQLHFAITASMATLLYQAGYMVPLSLATKQVALSLSALKSMDAIMALELLPILRRIVLLGNLPGDKQAAATAGRYEDMSEKELTRVGTWHEGFDNMTGVEIWCRMEEIPGA</sequence>
<reference evidence="1" key="1">
    <citation type="submission" date="2023-04" db="EMBL/GenBank/DDBJ databases">
        <title>Black Yeasts Isolated from many extreme environments.</title>
        <authorList>
            <person name="Coleine C."/>
            <person name="Stajich J.E."/>
            <person name="Selbmann L."/>
        </authorList>
    </citation>
    <scope>NUCLEOTIDE SEQUENCE</scope>
    <source>
        <strain evidence="1">CCFEE 5312</strain>
    </source>
</reference>
<dbReference type="Proteomes" id="UP001271007">
    <property type="component" value="Unassembled WGS sequence"/>
</dbReference>
<dbReference type="AlphaFoldDB" id="A0AAJ0DLD1"/>
<protein>
    <submittedName>
        <fullName evidence="1">Uncharacterized protein</fullName>
    </submittedName>
</protein>
<accession>A0AAJ0DLD1</accession>
<evidence type="ECO:0000313" key="1">
    <source>
        <dbReference type="EMBL" id="KAK3052579.1"/>
    </source>
</evidence>
<name>A0AAJ0DLD1_9PEZI</name>
<gene>
    <name evidence="1" type="ORF">LTR09_006434</name>
</gene>
<organism evidence="1 2">
    <name type="scientific">Extremus antarcticus</name>
    <dbReference type="NCBI Taxonomy" id="702011"/>
    <lineage>
        <taxon>Eukaryota</taxon>
        <taxon>Fungi</taxon>
        <taxon>Dikarya</taxon>
        <taxon>Ascomycota</taxon>
        <taxon>Pezizomycotina</taxon>
        <taxon>Dothideomycetes</taxon>
        <taxon>Dothideomycetidae</taxon>
        <taxon>Mycosphaerellales</taxon>
        <taxon>Extremaceae</taxon>
        <taxon>Extremus</taxon>
    </lineage>
</organism>